<evidence type="ECO:0000256" key="1">
    <source>
        <dbReference type="ARBA" id="ARBA00023239"/>
    </source>
</evidence>
<evidence type="ECO:0000313" key="3">
    <source>
        <dbReference type="Proteomes" id="UP000823893"/>
    </source>
</evidence>
<dbReference type="SUPFAM" id="SSF48557">
    <property type="entry name" value="L-aspartase-like"/>
    <property type="match status" value="1"/>
</dbReference>
<reference evidence="2" key="1">
    <citation type="journal article" date="2021" name="PeerJ">
        <title>Extensive microbial diversity within the chicken gut microbiome revealed by metagenomics and culture.</title>
        <authorList>
            <person name="Gilroy R."/>
            <person name="Ravi A."/>
            <person name="Getino M."/>
            <person name="Pursley I."/>
            <person name="Horton D.L."/>
            <person name="Alikhan N.F."/>
            <person name="Baker D."/>
            <person name="Gharbi K."/>
            <person name="Hall N."/>
            <person name="Watson M."/>
            <person name="Adriaenssens E.M."/>
            <person name="Foster-Nyarko E."/>
            <person name="Jarju S."/>
            <person name="Secka A."/>
            <person name="Antonio M."/>
            <person name="Oren A."/>
            <person name="Chaudhuri R.R."/>
            <person name="La Ragione R."/>
            <person name="Hildebrand F."/>
            <person name="Pallen M.J."/>
        </authorList>
    </citation>
    <scope>NUCLEOTIDE SEQUENCE</scope>
    <source>
        <strain evidence="2">ChiSxjej6B18-287</strain>
    </source>
</reference>
<gene>
    <name evidence="2" type="ORF">H9935_06740</name>
</gene>
<dbReference type="GO" id="GO:0016841">
    <property type="term" value="F:ammonia-lyase activity"/>
    <property type="evidence" value="ECO:0007669"/>
    <property type="project" value="UniProtKB-ARBA"/>
</dbReference>
<dbReference type="FunFam" id="1.10.275.10:FF:000005">
    <property type="entry name" value="Histidine ammonia-lyase"/>
    <property type="match status" value="1"/>
</dbReference>
<dbReference type="InterPro" id="IPR024083">
    <property type="entry name" value="Fumarase/histidase_N"/>
</dbReference>
<reference evidence="2" key="2">
    <citation type="submission" date="2021-04" db="EMBL/GenBank/DDBJ databases">
        <authorList>
            <person name="Gilroy R."/>
        </authorList>
    </citation>
    <scope>NUCLEOTIDE SEQUENCE</scope>
    <source>
        <strain evidence="2">ChiSxjej6B18-287</strain>
    </source>
</reference>
<keyword evidence="1" id="KW-0456">Lyase</keyword>
<dbReference type="PANTHER" id="PTHR10362">
    <property type="entry name" value="HISTIDINE AMMONIA-LYASE"/>
    <property type="match status" value="1"/>
</dbReference>
<dbReference type="Proteomes" id="UP000823893">
    <property type="component" value="Unassembled WGS sequence"/>
</dbReference>
<dbReference type="InterPro" id="IPR001106">
    <property type="entry name" value="Aromatic_Lyase"/>
</dbReference>
<dbReference type="CDD" id="cd00332">
    <property type="entry name" value="PAL-HAL"/>
    <property type="match status" value="1"/>
</dbReference>
<dbReference type="InterPro" id="IPR008948">
    <property type="entry name" value="L-Aspartase-like"/>
</dbReference>
<sequence>MGTVILGEDLSIEKFIEIAVFHSKVEFSQEYRERVRKSREIIEACVEKEAAVYGTTTGFGALVSQFISKEEAEILQKNIILTHSVSVGNPLKEEEVRAVILMVLQSLGKGVSGVRLEVLERYREFLNKNLIPYVPGEGSVGYLCAEAHIGAVLIGEGRAWYQGELMAAEEALKAAGMEPLTLSYKEGLALINGTTSPTALAALAVYRLAQAAETADVVAAMSLEGLKGQMRAYDSHVTKCRPQKELEETAENLKALLAGSEVVKKWAGSHLQDPLSLRCIPQLHGAAKRILKDAWEVVSCEINACGDNPVVYGSPENPEVYSNGNPDASYVGMEMDAACIAAVNLAKMSERRNARFLDQNLSGLPSFLVKNPGLNSGLMIPQYAQAGLLNTMRMLAVPATADSVSTSAGQEDYVSMGYNACKKAAETADKLEYILAVEALSAYQAQFFIDENLKRGKGTSAVYEEMKKKIPAMEKDMYIYPWIQWIKEWIHEGGMLDTAWKAADKKA</sequence>
<organism evidence="2 3">
    <name type="scientific">Candidatus Blautia merdigallinarum</name>
    <dbReference type="NCBI Taxonomy" id="2838495"/>
    <lineage>
        <taxon>Bacteria</taxon>
        <taxon>Bacillati</taxon>
        <taxon>Bacillota</taxon>
        <taxon>Clostridia</taxon>
        <taxon>Lachnospirales</taxon>
        <taxon>Lachnospiraceae</taxon>
        <taxon>Blautia</taxon>
    </lineage>
</organism>
<dbReference type="Gene3D" id="1.10.275.10">
    <property type="entry name" value="Fumarase/aspartase (N-terminal domain)"/>
    <property type="match status" value="1"/>
</dbReference>
<name>A0A9D2SKF9_9FIRM</name>
<comment type="caution">
    <text evidence="2">The sequence shown here is derived from an EMBL/GenBank/DDBJ whole genome shotgun (WGS) entry which is preliminary data.</text>
</comment>
<dbReference type="Gene3D" id="1.20.200.10">
    <property type="entry name" value="Fumarase/aspartase (Central domain)"/>
    <property type="match status" value="1"/>
</dbReference>
<dbReference type="EMBL" id="DWWV01000085">
    <property type="protein sequence ID" value="HJC10499.1"/>
    <property type="molecule type" value="Genomic_DNA"/>
</dbReference>
<protein>
    <submittedName>
        <fullName evidence="2">Aromatic amino acid ammonia-lyase</fullName>
    </submittedName>
</protein>
<evidence type="ECO:0000313" key="2">
    <source>
        <dbReference type="EMBL" id="HJC10499.1"/>
    </source>
</evidence>
<dbReference type="Pfam" id="PF00221">
    <property type="entry name" value="Lyase_aromatic"/>
    <property type="match status" value="1"/>
</dbReference>
<accession>A0A9D2SKF9</accession>
<dbReference type="AlphaFoldDB" id="A0A9D2SKF9"/>
<proteinExistence type="predicted"/>